<dbReference type="GO" id="GO:0015344">
    <property type="term" value="F:siderophore uptake transmembrane transporter activity"/>
    <property type="evidence" value="ECO:0007669"/>
    <property type="project" value="TreeGrafter"/>
</dbReference>
<evidence type="ECO:0000313" key="20">
    <source>
        <dbReference type="Proteomes" id="UP000199647"/>
    </source>
</evidence>
<evidence type="ECO:0000256" key="13">
    <source>
        <dbReference type="ARBA" id="ARBA00023237"/>
    </source>
</evidence>
<feature type="signal peptide" evidence="16">
    <location>
        <begin position="1"/>
        <end position="26"/>
    </location>
</feature>
<evidence type="ECO:0000256" key="4">
    <source>
        <dbReference type="ARBA" id="ARBA00022452"/>
    </source>
</evidence>
<keyword evidence="4 14" id="KW-1134">Transmembrane beta strand</keyword>
<dbReference type="CDD" id="cd01347">
    <property type="entry name" value="ligand_gated_channel"/>
    <property type="match status" value="1"/>
</dbReference>
<evidence type="ECO:0000256" key="1">
    <source>
        <dbReference type="ARBA" id="ARBA00004571"/>
    </source>
</evidence>
<evidence type="ECO:0000256" key="14">
    <source>
        <dbReference type="PROSITE-ProRule" id="PRU01360"/>
    </source>
</evidence>
<evidence type="ECO:0000256" key="11">
    <source>
        <dbReference type="ARBA" id="ARBA00023136"/>
    </source>
</evidence>
<feature type="domain" description="TonB-dependent receptor-like beta-barrel" evidence="17">
    <location>
        <begin position="256"/>
        <end position="695"/>
    </location>
</feature>
<comment type="subcellular location">
    <subcellularLocation>
        <location evidence="1 14">Cell outer membrane</location>
        <topology evidence="1 14">Multi-pass membrane protein</topology>
    </subcellularLocation>
</comment>
<evidence type="ECO:0000256" key="5">
    <source>
        <dbReference type="ARBA" id="ARBA00022496"/>
    </source>
</evidence>
<evidence type="ECO:0000256" key="9">
    <source>
        <dbReference type="ARBA" id="ARBA00023065"/>
    </source>
</evidence>
<accession>A0A1H9NJ24</accession>
<feature type="chain" id="PRO_5011514543" evidence="16">
    <location>
        <begin position="27"/>
        <end position="726"/>
    </location>
</feature>
<dbReference type="Gene3D" id="2.170.130.10">
    <property type="entry name" value="TonB-dependent receptor, plug domain"/>
    <property type="match status" value="1"/>
</dbReference>
<dbReference type="PROSITE" id="PS52016">
    <property type="entry name" value="TONB_DEPENDENT_REC_3"/>
    <property type="match status" value="1"/>
</dbReference>
<keyword evidence="20" id="KW-1185">Reference proteome</keyword>
<dbReference type="PANTHER" id="PTHR32552:SF68">
    <property type="entry name" value="FERRICHROME OUTER MEMBRANE TRANSPORTER_PHAGE RECEPTOR"/>
    <property type="match status" value="1"/>
</dbReference>
<name>A0A1H9NJ24_9HYPH</name>
<proteinExistence type="inferred from homology"/>
<dbReference type="STRING" id="1855383.SAMN05216548_11637"/>
<evidence type="ECO:0000256" key="12">
    <source>
        <dbReference type="ARBA" id="ARBA00023170"/>
    </source>
</evidence>
<keyword evidence="6 14" id="KW-0812">Transmembrane</keyword>
<evidence type="ECO:0000256" key="15">
    <source>
        <dbReference type="RuleBase" id="RU003357"/>
    </source>
</evidence>
<evidence type="ECO:0000256" key="3">
    <source>
        <dbReference type="ARBA" id="ARBA00022448"/>
    </source>
</evidence>
<evidence type="ECO:0000259" key="17">
    <source>
        <dbReference type="Pfam" id="PF00593"/>
    </source>
</evidence>
<organism evidence="19 20">
    <name type="scientific">Faunimonas pinastri</name>
    <dbReference type="NCBI Taxonomy" id="1855383"/>
    <lineage>
        <taxon>Bacteria</taxon>
        <taxon>Pseudomonadati</taxon>
        <taxon>Pseudomonadota</taxon>
        <taxon>Alphaproteobacteria</taxon>
        <taxon>Hyphomicrobiales</taxon>
        <taxon>Afifellaceae</taxon>
        <taxon>Faunimonas</taxon>
    </lineage>
</organism>
<sequence>MRASPRLGLALLSGAALLTIPATGWAQDTADANTAAAGGDTIQLSTVEVQGSGETAKGPVPGYVASQSAVATKTDTPIREVPQSIAVLGREEIEDRQAQSLDEALRYTAGVRAQTYGPDPRTEWLFIRGFQVGQDSLFRDGLAEYGYAFAGFKNEPFGLDRIEVLRGPASVLYGGSSPGGLINLVSKHPTTEPLHYVETGVNSNGNAYGAFDMGGKADPNGVWSYRLTGLIHGGGTQTDKADDFRGYIAPAVTFRPNDSTTLTLLGSYEHDDVNHPSGFLPYYGTVKRAPFGRIASDFFYSEKNYDKFYRQQEMIGYEFEHKFDGNWTVRQNLRYSHLKIVEQELAPYGYVNSDLTDPTNTYQLGRYAFRTTPEVNFLTADTQAQVDFATGPLTHKLLFGLDYRNYHLDDKQGSGLGTSISAADPQYSSDAFSTTPYLKTRYELQQLGTYVQDQVKLDKWLLTLSGRYDHLWTDVDNRLTGTGYSNDDGAFSGRAGLAYLFDNGLTPYVSVSHAFNTVIGTNYYGQAYKPEEADEYEAGLKYQAPGSKSSITVSAFNLTRTNTQTTDPNNILNTVQIGEVRSRGVEAEGVAQLTNGLKAIASITAYDLEVTDDPDASIIGKRPTVVPDTLASLWLDYTLQKGRFEGVSFGGGVRYIGKSYADTANTLEVPDATLFDAAIRYQRDKWGIALNVNNILDKKYVSACSSATVCSYGDRRTAYLKASYRW</sequence>
<dbReference type="Gene3D" id="2.40.170.20">
    <property type="entry name" value="TonB-dependent receptor, beta-barrel domain"/>
    <property type="match status" value="1"/>
</dbReference>
<evidence type="ECO:0000256" key="10">
    <source>
        <dbReference type="ARBA" id="ARBA00023077"/>
    </source>
</evidence>
<dbReference type="EMBL" id="FOFG01000016">
    <property type="protein sequence ID" value="SER35938.1"/>
    <property type="molecule type" value="Genomic_DNA"/>
</dbReference>
<keyword evidence="8" id="KW-0408">Iron</keyword>
<keyword evidence="9" id="KW-0406">Ion transport</keyword>
<evidence type="ECO:0000256" key="8">
    <source>
        <dbReference type="ARBA" id="ARBA00023004"/>
    </source>
</evidence>
<evidence type="ECO:0000259" key="18">
    <source>
        <dbReference type="Pfam" id="PF07715"/>
    </source>
</evidence>
<dbReference type="InterPro" id="IPR036942">
    <property type="entry name" value="Beta-barrel_TonB_sf"/>
</dbReference>
<dbReference type="Proteomes" id="UP000199647">
    <property type="component" value="Unassembled WGS sequence"/>
</dbReference>
<keyword evidence="7 16" id="KW-0732">Signal</keyword>
<keyword evidence="12" id="KW-0675">Receptor</keyword>
<dbReference type="InterPro" id="IPR012910">
    <property type="entry name" value="Plug_dom"/>
</dbReference>
<dbReference type="GO" id="GO:0009279">
    <property type="term" value="C:cell outer membrane"/>
    <property type="evidence" value="ECO:0007669"/>
    <property type="project" value="UniProtKB-SubCell"/>
</dbReference>
<evidence type="ECO:0000256" key="6">
    <source>
        <dbReference type="ARBA" id="ARBA00022692"/>
    </source>
</evidence>
<keyword evidence="13 14" id="KW-0998">Cell outer membrane</keyword>
<dbReference type="FunFam" id="2.170.130.10:FF:000001">
    <property type="entry name" value="Catecholate siderophore TonB-dependent receptor"/>
    <property type="match status" value="1"/>
</dbReference>
<dbReference type="AlphaFoldDB" id="A0A1H9NJ24"/>
<comment type="similarity">
    <text evidence="2 14 15">Belongs to the TonB-dependent receptor family.</text>
</comment>
<evidence type="ECO:0000256" key="7">
    <source>
        <dbReference type="ARBA" id="ARBA00022729"/>
    </source>
</evidence>
<dbReference type="GO" id="GO:0015891">
    <property type="term" value="P:siderophore transport"/>
    <property type="evidence" value="ECO:0007669"/>
    <property type="project" value="InterPro"/>
</dbReference>
<keyword evidence="3 14" id="KW-0813">Transport</keyword>
<evidence type="ECO:0000256" key="16">
    <source>
        <dbReference type="SAM" id="SignalP"/>
    </source>
</evidence>
<dbReference type="InterPro" id="IPR039426">
    <property type="entry name" value="TonB-dep_rcpt-like"/>
</dbReference>
<keyword evidence="11 14" id="KW-0472">Membrane</keyword>
<dbReference type="SUPFAM" id="SSF56935">
    <property type="entry name" value="Porins"/>
    <property type="match status" value="1"/>
</dbReference>
<dbReference type="InterPro" id="IPR000531">
    <property type="entry name" value="Beta-barrel_TonB"/>
</dbReference>
<dbReference type="InterPro" id="IPR037066">
    <property type="entry name" value="Plug_dom_sf"/>
</dbReference>
<reference evidence="19 20" key="1">
    <citation type="submission" date="2016-10" db="EMBL/GenBank/DDBJ databases">
        <authorList>
            <person name="de Groot N.N."/>
        </authorList>
    </citation>
    <scope>NUCLEOTIDE SEQUENCE [LARGE SCALE GENOMIC DNA]</scope>
    <source>
        <strain evidence="19 20">A52C2</strain>
    </source>
</reference>
<evidence type="ECO:0000256" key="2">
    <source>
        <dbReference type="ARBA" id="ARBA00009810"/>
    </source>
</evidence>
<evidence type="ECO:0000313" key="19">
    <source>
        <dbReference type="EMBL" id="SER35938.1"/>
    </source>
</evidence>
<keyword evidence="5" id="KW-0410">Iron transport</keyword>
<dbReference type="RefSeq" id="WP_092498923.1">
    <property type="nucleotide sequence ID" value="NZ_FOFG01000016.1"/>
</dbReference>
<dbReference type="OrthoDB" id="9760333at2"/>
<dbReference type="InterPro" id="IPR010105">
    <property type="entry name" value="TonB_sidphr_rcpt"/>
</dbReference>
<keyword evidence="10 15" id="KW-0798">TonB box</keyword>
<gene>
    <name evidence="19" type="ORF">SAMN05216548_11637</name>
</gene>
<dbReference type="PANTHER" id="PTHR32552">
    <property type="entry name" value="FERRICHROME IRON RECEPTOR-RELATED"/>
    <property type="match status" value="1"/>
</dbReference>
<dbReference type="Pfam" id="PF00593">
    <property type="entry name" value="TonB_dep_Rec_b-barrel"/>
    <property type="match status" value="1"/>
</dbReference>
<dbReference type="GO" id="GO:0038023">
    <property type="term" value="F:signaling receptor activity"/>
    <property type="evidence" value="ECO:0007669"/>
    <property type="project" value="InterPro"/>
</dbReference>
<feature type="domain" description="TonB-dependent receptor plug" evidence="18">
    <location>
        <begin position="78"/>
        <end position="180"/>
    </location>
</feature>
<protein>
    <submittedName>
        <fullName evidence="19">Iron complex outermembrane recepter protein</fullName>
    </submittedName>
</protein>
<dbReference type="NCBIfam" id="TIGR01783">
    <property type="entry name" value="TonB-siderophor"/>
    <property type="match status" value="1"/>
</dbReference>
<dbReference type="Pfam" id="PF07715">
    <property type="entry name" value="Plug"/>
    <property type="match status" value="1"/>
</dbReference>